<dbReference type="Gene3D" id="2.30.30.760">
    <property type="match status" value="1"/>
</dbReference>
<comment type="function">
    <text evidence="6 7">Involved in the assembly process of the P-ring formation. It may associate with FlgF on the rod constituting a structure essential for the P-ring assembly or may act as a modulator protein for the P-ring assembly.</text>
</comment>
<evidence type="ECO:0000256" key="4">
    <source>
        <dbReference type="ARBA" id="ARBA00022729"/>
    </source>
</evidence>
<comment type="caution">
    <text evidence="9">The sequence shown here is derived from an EMBL/GenBank/DDBJ whole genome shotgun (WGS) entry which is preliminary data.</text>
</comment>
<proteinExistence type="inferred from homology"/>
<evidence type="ECO:0000256" key="1">
    <source>
        <dbReference type="ARBA" id="ARBA00004418"/>
    </source>
</evidence>
<evidence type="ECO:0000256" key="5">
    <source>
        <dbReference type="ARBA" id="ARBA00022764"/>
    </source>
</evidence>
<dbReference type="PATRIC" id="fig|1354251.4.peg.979"/>
<evidence type="ECO:0000259" key="8">
    <source>
        <dbReference type="SMART" id="SM00858"/>
    </source>
</evidence>
<sequence length="219" mass="23438">MNGLKTWSTIALLLACQPAFASILDAPLSQFFQQRLAGISDEVAVKVKTPDAQLPSCPLPDFSMPGNGRLWGTVSVLARCGNDKRFIQAEVQATGNYVVAAQALPRGSVMNESQVQLKRGRLDQLPPRAMLDIRQANDAVTLRDIAPGQPIMLSMVRQSWRVKAGQRVQVVAAGEGFSVNSEGKALNNAAVAQNARVRMDSGQVVSGTVDVDGNILISL</sequence>
<dbReference type="SMART" id="SM00858">
    <property type="entry name" value="SAF"/>
    <property type="match status" value="1"/>
</dbReference>
<dbReference type="Pfam" id="PF13144">
    <property type="entry name" value="ChapFlgA"/>
    <property type="match status" value="1"/>
</dbReference>
<keyword evidence="5 7" id="KW-0574">Periplasm</keyword>
<dbReference type="CDD" id="cd11614">
    <property type="entry name" value="SAF_CpaB_FlgA_like"/>
    <property type="match status" value="1"/>
</dbReference>
<dbReference type="OrthoDB" id="7065435at2"/>
<evidence type="ECO:0000256" key="6">
    <source>
        <dbReference type="ARBA" id="ARBA00025643"/>
    </source>
</evidence>
<evidence type="ECO:0000256" key="2">
    <source>
        <dbReference type="ARBA" id="ARBA00010474"/>
    </source>
</evidence>
<dbReference type="InterPro" id="IPR039246">
    <property type="entry name" value="Flagellar_FlgA"/>
</dbReference>
<comment type="subcellular location">
    <subcellularLocation>
        <location evidence="1 7">Periplasm</location>
    </subcellularLocation>
</comment>
<gene>
    <name evidence="9" type="ORF">M975_0960</name>
</gene>
<organism evidence="9 10">
    <name type="scientific">Buttiauxella brennerae ATCC 51605</name>
    <dbReference type="NCBI Taxonomy" id="1354251"/>
    <lineage>
        <taxon>Bacteria</taxon>
        <taxon>Pseudomonadati</taxon>
        <taxon>Pseudomonadota</taxon>
        <taxon>Gammaproteobacteria</taxon>
        <taxon>Enterobacterales</taxon>
        <taxon>Enterobacteriaceae</taxon>
        <taxon>Buttiauxella</taxon>
    </lineage>
</organism>
<comment type="similarity">
    <text evidence="2 7">Belongs to the FlgA family.</text>
</comment>
<accession>A0A1B7IUN4</accession>
<evidence type="ECO:0000256" key="3">
    <source>
        <dbReference type="ARBA" id="ARBA00014754"/>
    </source>
</evidence>
<dbReference type="EMBL" id="LXER01000007">
    <property type="protein sequence ID" value="OAT33599.1"/>
    <property type="molecule type" value="Genomic_DNA"/>
</dbReference>
<feature type="domain" description="SAF" evidence="8">
    <location>
        <begin position="95"/>
        <end position="157"/>
    </location>
</feature>
<dbReference type="PROSITE" id="PS51257">
    <property type="entry name" value="PROKAR_LIPOPROTEIN"/>
    <property type="match status" value="1"/>
</dbReference>
<dbReference type="Pfam" id="PF17656">
    <property type="entry name" value="ChapFlgA_N"/>
    <property type="match status" value="1"/>
</dbReference>
<dbReference type="InterPro" id="IPR041231">
    <property type="entry name" value="FlgA_N"/>
</dbReference>
<keyword evidence="9" id="KW-0969">Cilium</keyword>
<dbReference type="AlphaFoldDB" id="A0A1B7IUN4"/>
<dbReference type="InterPro" id="IPR013974">
    <property type="entry name" value="SAF"/>
</dbReference>
<dbReference type="RefSeq" id="WP_064557738.1">
    <property type="nucleotide sequence ID" value="NZ_LXER01000007.1"/>
</dbReference>
<feature type="signal peptide" evidence="7">
    <location>
        <begin position="1"/>
        <end position="21"/>
    </location>
</feature>
<keyword evidence="9" id="KW-0282">Flagellum</keyword>
<dbReference type="GO" id="GO:0044780">
    <property type="term" value="P:bacterial-type flagellum assembly"/>
    <property type="evidence" value="ECO:0007669"/>
    <property type="project" value="InterPro"/>
</dbReference>
<keyword evidence="4 7" id="KW-0732">Signal</keyword>
<keyword evidence="10" id="KW-1185">Reference proteome</keyword>
<name>A0A1B7IUN4_9ENTR</name>
<protein>
    <recommendedName>
        <fullName evidence="3 7">Flagella basal body P-ring formation protein FlgA</fullName>
    </recommendedName>
</protein>
<evidence type="ECO:0000313" key="10">
    <source>
        <dbReference type="Proteomes" id="UP000078410"/>
    </source>
</evidence>
<dbReference type="PANTHER" id="PTHR36307:SF1">
    <property type="entry name" value="FLAGELLA BASAL BODY P-RING FORMATION PROTEIN FLGA"/>
    <property type="match status" value="1"/>
</dbReference>
<dbReference type="Proteomes" id="UP000078410">
    <property type="component" value="Unassembled WGS sequence"/>
</dbReference>
<feature type="chain" id="PRO_5008447567" description="Flagella basal body P-ring formation protein FlgA" evidence="7">
    <location>
        <begin position="22"/>
        <end position="219"/>
    </location>
</feature>
<dbReference type="Gene3D" id="3.90.1210.10">
    <property type="entry name" value="Antifreeze-like/N-acetylneuraminic acid synthase C-terminal domain"/>
    <property type="match status" value="1"/>
</dbReference>
<keyword evidence="9" id="KW-0966">Cell projection</keyword>
<dbReference type="NCBIfam" id="TIGR03170">
    <property type="entry name" value="flgA_cterm"/>
    <property type="match status" value="1"/>
</dbReference>
<reference evidence="9 10" key="1">
    <citation type="submission" date="2016-04" db="EMBL/GenBank/DDBJ databases">
        <title>ATOL: Assembling a taxonomically balanced genome-scale reconstruction of the evolutionary history of the Enterobacteriaceae.</title>
        <authorList>
            <person name="Plunkett G.III."/>
            <person name="Neeno-Eckwall E.C."/>
            <person name="Glasner J.D."/>
            <person name="Perna N.T."/>
        </authorList>
    </citation>
    <scope>NUCLEOTIDE SEQUENCE [LARGE SCALE GENOMIC DNA]</scope>
    <source>
        <strain evidence="9 10">ATCC 51605</strain>
    </source>
</reference>
<dbReference type="PANTHER" id="PTHR36307">
    <property type="entry name" value="FLAGELLA BASAL BODY P-RING FORMATION PROTEIN FLGA"/>
    <property type="match status" value="1"/>
</dbReference>
<dbReference type="InterPro" id="IPR017585">
    <property type="entry name" value="SAF_FlgA"/>
</dbReference>
<evidence type="ECO:0000313" key="9">
    <source>
        <dbReference type="EMBL" id="OAT33599.1"/>
    </source>
</evidence>
<keyword evidence="7" id="KW-1005">Bacterial flagellum biogenesis</keyword>
<dbReference type="GO" id="GO:0042597">
    <property type="term" value="C:periplasmic space"/>
    <property type="evidence" value="ECO:0007669"/>
    <property type="project" value="UniProtKB-SubCell"/>
</dbReference>
<evidence type="ECO:0000256" key="7">
    <source>
        <dbReference type="RuleBase" id="RU362063"/>
    </source>
</evidence>